<dbReference type="Proteomes" id="UP001139887">
    <property type="component" value="Unassembled WGS sequence"/>
</dbReference>
<evidence type="ECO:0000313" key="2">
    <source>
        <dbReference type="Proteomes" id="UP001139887"/>
    </source>
</evidence>
<comment type="caution">
    <text evidence="1">The sequence shown here is derived from an EMBL/GenBank/DDBJ whole genome shotgun (WGS) entry which is preliminary data.</text>
</comment>
<protein>
    <submittedName>
        <fullName evidence="1">Uncharacterized protein</fullName>
    </submittedName>
</protein>
<organism evidence="1 2">
    <name type="scientific">Coemansia brasiliensis</name>
    <dbReference type="NCBI Taxonomy" id="2650707"/>
    <lineage>
        <taxon>Eukaryota</taxon>
        <taxon>Fungi</taxon>
        <taxon>Fungi incertae sedis</taxon>
        <taxon>Zoopagomycota</taxon>
        <taxon>Kickxellomycotina</taxon>
        <taxon>Kickxellomycetes</taxon>
        <taxon>Kickxellales</taxon>
        <taxon>Kickxellaceae</taxon>
        <taxon>Coemansia</taxon>
    </lineage>
</organism>
<dbReference type="AlphaFoldDB" id="A0A9W8IC07"/>
<reference evidence="1" key="1">
    <citation type="submission" date="2022-07" db="EMBL/GenBank/DDBJ databases">
        <title>Phylogenomic reconstructions and comparative analyses of Kickxellomycotina fungi.</title>
        <authorList>
            <person name="Reynolds N.K."/>
            <person name="Stajich J.E."/>
            <person name="Barry K."/>
            <person name="Grigoriev I.V."/>
            <person name="Crous P."/>
            <person name="Smith M.E."/>
        </authorList>
    </citation>
    <scope>NUCLEOTIDE SEQUENCE</scope>
    <source>
        <strain evidence="1">NRRL 1566</strain>
    </source>
</reference>
<dbReference type="OrthoDB" id="5536356at2759"/>
<sequence>MGQHGNAHKLVLFMGCSMDLGKFVAKVIEVLSIVMPVWKSVDELHMELNTEGNLENPGHVRKLAGKLFRFMPAVTQLYVNSEQDEDEGGLVGALIDLYAGQLVKCESYVVVEPKSAVFENLTRAVIRLGFDSNEQMCYQVPLQKLTHMYIAGDLQQTMHQLQKAHSTGSVEFAQLEQLCILSPVGDRLEEPYDFANISFPRLSVLRVNPSRKISQLLLQARMPCRLDKLEILTLYMGTIVLYNVSLDEPGKGKLAELLGNESNFWAMTDFLFGTAQLSSHAVLTLGTLPQNSSLAETKWQHLTKLEVIPTIKLQALLQLIPQLSQMTELVVHDLEFDEEWEVVENGYERLEILRLNYDVTETNQRMVMKLLARLLPKLLHIEELFLPMVPHDFYTFVQEYGAKYPHIAGFAPDF</sequence>
<dbReference type="EMBL" id="JANBUW010000630">
    <property type="protein sequence ID" value="KAJ2846079.1"/>
    <property type="molecule type" value="Genomic_DNA"/>
</dbReference>
<name>A0A9W8IC07_9FUNG</name>
<proteinExistence type="predicted"/>
<gene>
    <name evidence="1" type="ORF">IWW36_004515</name>
</gene>
<accession>A0A9W8IC07</accession>
<evidence type="ECO:0000313" key="1">
    <source>
        <dbReference type="EMBL" id="KAJ2846079.1"/>
    </source>
</evidence>
<keyword evidence="2" id="KW-1185">Reference proteome</keyword>